<dbReference type="Proteomes" id="UP001172155">
    <property type="component" value="Unassembled WGS sequence"/>
</dbReference>
<feature type="region of interest" description="Disordered" evidence="1">
    <location>
        <begin position="48"/>
        <end position="69"/>
    </location>
</feature>
<evidence type="ECO:0000313" key="3">
    <source>
        <dbReference type="Proteomes" id="UP001172155"/>
    </source>
</evidence>
<reference evidence="2" key="1">
    <citation type="submission" date="2023-06" db="EMBL/GenBank/DDBJ databases">
        <title>Genome-scale phylogeny and comparative genomics of the fungal order Sordariales.</title>
        <authorList>
            <consortium name="Lawrence Berkeley National Laboratory"/>
            <person name="Hensen N."/>
            <person name="Bonometti L."/>
            <person name="Westerberg I."/>
            <person name="Brannstrom I.O."/>
            <person name="Guillou S."/>
            <person name="Cros-Aarteil S."/>
            <person name="Calhoun S."/>
            <person name="Haridas S."/>
            <person name="Kuo A."/>
            <person name="Mondo S."/>
            <person name="Pangilinan J."/>
            <person name="Riley R."/>
            <person name="LaButti K."/>
            <person name="Andreopoulos B."/>
            <person name="Lipzen A."/>
            <person name="Chen C."/>
            <person name="Yanf M."/>
            <person name="Daum C."/>
            <person name="Ng V."/>
            <person name="Clum A."/>
            <person name="Steindorff A."/>
            <person name="Ohm R."/>
            <person name="Martin F."/>
            <person name="Silar P."/>
            <person name="Natvig D."/>
            <person name="Lalanne C."/>
            <person name="Gautier V."/>
            <person name="Ament-velasquez S.L."/>
            <person name="Kruys A."/>
            <person name="Hutchinson M.I."/>
            <person name="Powell A.J."/>
            <person name="Barry K."/>
            <person name="Miller A.N."/>
            <person name="Grigoriev I.V."/>
            <person name="Debuchy R."/>
            <person name="Gladieux P."/>
            <person name="Thoren M.H."/>
            <person name="Johannesson H."/>
        </authorList>
    </citation>
    <scope>NUCLEOTIDE SEQUENCE</scope>
    <source>
        <strain evidence="2">SMH3187-1</strain>
    </source>
</reference>
<gene>
    <name evidence="2" type="ORF">B0T18DRAFT_318024</name>
</gene>
<evidence type="ECO:0000256" key="1">
    <source>
        <dbReference type="SAM" id="MobiDB-lite"/>
    </source>
</evidence>
<name>A0AA40K9P5_9PEZI</name>
<comment type="caution">
    <text evidence="2">The sequence shown here is derived from an EMBL/GenBank/DDBJ whole genome shotgun (WGS) entry which is preliminary data.</text>
</comment>
<evidence type="ECO:0000313" key="2">
    <source>
        <dbReference type="EMBL" id="KAK0751050.1"/>
    </source>
</evidence>
<dbReference type="AlphaFoldDB" id="A0AA40K9P5"/>
<dbReference type="EMBL" id="JAUKUD010000002">
    <property type="protein sequence ID" value="KAK0751050.1"/>
    <property type="molecule type" value="Genomic_DNA"/>
</dbReference>
<proteinExistence type="predicted"/>
<organism evidence="2 3">
    <name type="scientific">Schizothecium vesticola</name>
    <dbReference type="NCBI Taxonomy" id="314040"/>
    <lineage>
        <taxon>Eukaryota</taxon>
        <taxon>Fungi</taxon>
        <taxon>Dikarya</taxon>
        <taxon>Ascomycota</taxon>
        <taxon>Pezizomycotina</taxon>
        <taxon>Sordariomycetes</taxon>
        <taxon>Sordariomycetidae</taxon>
        <taxon>Sordariales</taxon>
        <taxon>Schizotheciaceae</taxon>
        <taxon>Schizothecium</taxon>
    </lineage>
</organism>
<protein>
    <submittedName>
        <fullName evidence="2">Uncharacterized protein</fullName>
    </submittedName>
</protein>
<accession>A0AA40K9P5</accession>
<keyword evidence="3" id="KW-1185">Reference proteome</keyword>
<sequence length="208" mass="23788">MAAFYEAPAPHERDLRSANHEWKRGKNSAEKWSRGALISHGAYDPVTHEPIPNSEGHPAKVRPRSKYCDMSHHTKRSTNFVKMRRNWDNSPTLFRTKLHAKCEINEANRYLGDLPPTAPALVRRQSAGDNVLYSFDRLDTPGRPYTLDFFVKAPTARDTEKFVEKEYEILDTHGQALKGRKARRELRHGHADPGTQDAIVEDEGFELV</sequence>